<keyword evidence="12" id="KW-0511">Multifunctional enzyme</keyword>
<evidence type="ECO:0000256" key="7">
    <source>
        <dbReference type="ARBA" id="ARBA00023027"/>
    </source>
</evidence>
<dbReference type="AlphaFoldDB" id="A0A1G8HZX3"/>
<reference evidence="17 18" key="1">
    <citation type="submission" date="2016-10" db="EMBL/GenBank/DDBJ databases">
        <authorList>
            <person name="de Groot N.N."/>
        </authorList>
    </citation>
    <scope>NUCLEOTIDE SEQUENCE [LARGE SCALE GENOMIC DNA]</scope>
    <source>
        <strain evidence="17 18">DSM 28010</strain>
    </source>
</reference>
<evidence type="ECO:0000256" key="9">
    <source>
        <dbReference type="ARBA" id="ARBA00023140"/>
    </source>
</evidence>
<evidence type="ECO:0000256" key="14">
    <source>
        <dbReference type="SAM" id="MobiDB-lite"/>
    </source>
</evidence>
<keyword evidence="11" id="KW-0456">Lyase</keyword>
<evidence type="ECO:0000313" key="18">
    <source>
        <dbReference type="Proteomes" id="UP000199340"/>
    </source>
</evidence>
<evidence type="ECO:0000256" key="1">
    <source>
        <dbReference type="ARBA" id="ARBA00004275"/>
    </source>
</evidence>
<dbReference type="InterPro" id="IPR001753">
    <property type="entry name" value="Enoyl-CoA_hydra/iso"/>
</dbReference>
<evidence type="ECO:0000256" key="11">
    <source>
        <dbReference type="ARBA" id="ARBA00023239"/>
    </source>
</evidence>
<dbReference type="Proteomes" id="UP000199340">
    <property type="component" value="Unassembled WGS sequence"/>
</dbReference>
<dbReference type="Pfam" id="PF02737">
    <property type="entry name" value="3HCDH_N"/>
    <property type="match status" value="1"/>
</dbReference>
<protein>
    <submittedName>
        <fullName evidence="17">3-hydroxyacyl-CoA dehydrogenase</fullName>
    </submittedName>
</protein>
<dbReference type="GO" id="GO:0004300">
    <property type="term" value="F:enoyl-CoA hydratase activity"/>
    <property type="evidence" value="ECO:0007669"/>
    <property type="project" value="UniProtKB-ARBA"/>
</dbReference>
<evidence type="ECO:0000256" key="5">
    <source>
        <dbReference type="ARBA" id="ARBA00022963"/>
    </source>
</evidence>
<dbReference type="Gene3D" id="3.90.226.10">
    <property type="entry name" value="2-enoyl-CoA Hydratase, Chain A, domain 1"/>
    <property type="match status" value="1"/>
</dbReference>
<comment type="catalytic activity">
    <reaction evidence="13">
        <text>a (3S)-3-hydroxyacyl-CoA + NAD(+) = a 3-oxoacyl-CoA + NADH + H(+)</text>
        <dbReference type="Rhea" id="RHEA:22432"/>
        <dbReference type="ChEBI" id="CHEBI:15378"/>
        <dbReference type="ChEBI" id="CHEBI:57318"/>
        <dbReference type="ChEBI" id="CHEBI:57540"/>
        <dbReference type="ChEBI" id="CHEBI:57945"/>
        <dbReference type="ChEBI" id="CHEBI:90726"/>
        <dbReference type="EC" id="1.1.1.35"/>
    </reaction>
</comment>
<evidence type="ECO:0000256" key="3">
    <source>
        <dbReference type="ARBA" id="ARBA00011245"/>
    </source>
</evidence>
<dbReference type="InterPro" id="IPR036291">
    <property type="entry name" value="NAD(P)-bd_dom_sf"/>
</dbReference>
<dbReference type="InterPro" id="IPR006108">
    <property type="entry name" value="3HC_DH_C"/>
</dbReference>
<dbReference type="SUPFAM" id="SSF51735">
    <property type="entry name" value="NAD(P)-binding Rossmann-fold domains"/>
    <property type="match status" value="1"/>
</dbReference>
<gene>
    <name evidence="17" type="ORF">SAMN05421850_101706</name>
</gene>
<dbReference type="InterPro" id="IPR029045">
    <property type="entry name" value="ClpP/crotonase-like_dom_sf"/>
</dbReference>
<proteinExistence type="predicted"/>
<dbReference type="SUPFAM" id="SSF52096">
    <property type="entry name" value="ClpP/crotonase"/>
    <property type="match status" value="1"/>
</dbReference>
<keyword evidence="6" id="KW-0560">Oxidoreductase</keyword>
<dbReference type="Pfam" id="PF00725">
    <property type="entry name" value="3HCDH"/>
    <property type="match status" value="1"/>
</dbReference>
<feature type="region of interest" description="Disordered" evidence="14">
    <location>
        <begin position="191"/>
        <end position="211"/>
    </location>
</feature>
<keyword evidence="10" id="KW-0413">Isomerase</keyword>
<dbReference type="Gene3D" id="1.10.1040.50">
    <property type="match status" value="1"/>
</dbReference>
<sequence>MGQSSGTVQIDRRGDIAVVSLDNPPANLLSAPLRAALLDALDGIAADDSLHGAVICGKGGLFSHGLDLKELDAPFQAPTPRDLADRLEMLGKPVVAALMGMATGAGLELALAATARVAHPGTRIAMADLGLGLPPGAGGTQRLPRLIGAKAALALVLSARPVAASEIPALFDDAAATDPVAAAVALAKDLSETPRPPTRARRDGFGDPAGYQAEISRRRKEVTASPVPATRDVVAAVEAALLLPFEAGLALEEQVFGDAVVSSQSRALRHVTRAERRAVNMPETQPGAARRVETVGVVGGGPTACGIASVCLAAGLPVIQFERTDDALAKTRERMTRGSDGAPVNLAGWQGTTSLGDLSQADLIVEAVADLLHTKEQVFAALSEVASDDAILATQSGLLPIDPIAAAAARPDHVLGLHFHAPVGASRLIEVIPGKQTDPKAVATVAALVRGKLGRIAVRAGTGGGTLPERINAAARDAGLSMLGMGVPIERIDRVMAEWGVPQGIFRQIDMIGCDIVLTRGRLLARAAGFPTAHLDALVRLVEAGRKGRASGQGFYLWDGAGHAHADDMLGEMLFGAGADRMAMSEDEIRLRVISAMANEGARMLRAGFALRPSDIDVACVLGTQFPRWRGGPMKAADQLGLFDVQRALTRFAVDWPELYSPDPAFAALVKNGEDFDALNKVGKNRRPIPG</sequence>
<dbReference type="InterPro" id="IPR008927">
    <property type="entry name" value="6-PGluconate_DH-like_C_sf"/>
</dbReference>
<keyword evidence="18" id="KW-1185">Reference proteome</keyword>
<dbReference type="Pfam" id="PF00378">
    <property type="entry name" value="ECH_1"/>
    <property type="match status" value="1"/>
</dbReference>
<evidence type="ECO:0000259" key="16">
    <source>
        <dbReference type="Pfam" id="PF02737"/>
    </source>
</evidence>
<dbReference type="GO" id="GO:0006635">
    <property type="term" value="P:fatty acid beta-oxidation"/>
    <property type="evidence" value="ECO:0007669"/>
    <property type="project" value="UniProtKB-UniPathway"/>
</dbReference>
<dbReference type="UniPathway" id="UPA00659"/>
<dbReference type="GO" id="GO:0070403">
    <property type="term" value="F:NAD+ binding"/>
    <property type="evidence" value="ECO:0007669"/>
    <property type="project" value="InterPro"/>
</dbReference>
<evidence type="ECO:0000256" key="13">
    <source>
        <dbReference type="ARBA" id="ARBA00049556"/>
    </source>
</evidence>
<dbReference type="InterPro" id="IPR006176">
    <property type="entry name" value="3-OHacyl-CoA_DH_NAD-bd"/>
</dbReference>
<dbReference type="EMBL" id="FNEB01000001">
    <property type="protein sequence ID" value="SDI11990.1"/>
    <property type="molecule type" value="Genomic_DNA"/>
</dbReference>
<dbReference type="SUPFAM" id="SSF48179">
    <property type="entry name" value="6-phosphogluconate dehydrogenase C-terminal domain-like"/>
    <property type="match status" value="2"/>
</dbReference>
<dbReference type="STRING" id="490829.SAMN05421850_101706"/>
<evidence type="ECO:0000256" key="8">
    <source>
        <dbReference type="ARBA" id="ARBA00023098"/>
    </source>
</evidence>
<keyword evidence="8" id="KW-0443">Lipid metabolism</keyword>
<comment type="subcellular location">
    <subcellularLocation>
        <location evidence="1">Peroxisome</location>
    </subcellularLocation>
</comment>
<dbReference type="GO" id="GO:0003857">
    <property type="term" value="F:(3S)-3-hydroxyacyl-CoA dehydrogenase (NAD+) activity"/>
    <property type="evidence" value="ECO:0007669"/>
    <property type="project" value="UniProtKB-EC"/>
</dbReference>
<dbReference type="CDD" id="cd06558">
    <property type="entry name" value="crotonase-like"/>
    <property type="match status" value="1"/>
</dbReference>
<evidence type="ECO:0000256" key="12">
    <source>
        <dbReference type="ARBA" id="ARBA00023268"/>
    </source>
</evidence>
<name>A0A1G8HZX3_9RHOB</name>
<keyword evidence="4" id="KW-0276">Fatty acid metabolism</keyword>
<comment type="pathway">
    <text evidence="2">Lipid metabolism; fatty acid beta-oxidation.</text>
</comment>
<dbReference type="PANTHER" id="PTHR23309">
    <property type="entry name" value="3-HYDROXYACYL-COA DEHYROGENASE"/>
    <property type="match status" value="1"/>
</dbReference>
<organism evidence="17 18">
    <name type="scientific">Lutimaribacter saemankumensis</name>
    <dbReference type="NCBI Taxonomy" id="490829"/>
    <lineage>
        <taxon>Bacteria</taxon>
        <taxon>Pseudomonadati</taxon>
        <taxon>Pseudomonadota</taxon>
        <taxon>Alphaproteobacteria</taxon>
        <taxon>Rhodobacterales</taxon>
        <taxon>Roseobacteraceae</taxon>
        <taxon>Lutimaribacter</taxon>
    </lineage>
</organism>
<evidence type="ECO:0000259" key="15">
    <source>
        <dbReference type="Pfam" id="PF00725"/>
    </source>
</evidence>
<feature type="domain" description="3-hydroxyacyl-CoA dehydrogenase C-terminal" evidence="15">
    <location>
        <begin position="469"/>
        <end position="557"/>
    </location>
</feature>
<evidence type="ECO:0000256" key="2">
    <source>
        <dbReference type="ARBA" id="ARBA00005005"/>
    </source>
</evidence>
<dbReference type="Gene3D" id="3.40.50.720">
    <property type="entry name" value="NAD(P)-binding Rossmann-like Domain"/>
    <property type="match status" value="1"/>
</dbReference>
<dbReference type="GO" id="GO:0016853">
    <property type="term" value="F:isomerase activity"/>
    <property type="evidence" value="ECO:0007669"/>
    <property type="project" value="UniProtKB-KW"/>
</dbReference>
<evidence type="ECO:0000256" key="10">
    <source>
        <dbReference type="ARBA" id="ARBA00023235"/>
    </source>
</evidence>
<keyword evidence="5" id="KW-0442">Lipid degradation</keyword>
<accession>A0A1G8HZX3</accession>
<keyword evidence="9" id="KW-0576">Peroxisome</keyword>
<keyword evidence="7" id="KW-0520">NAD</keyword>
<evidence type="ECO:0000256" key="6">
    <source>
        <dbReference type="ARBA" id="ARBA00023002"/>
    </source>
</evidence>
<evidence type="ECO:0000313" key="17">
    <source>
        <dbReference type="EMBL" id="SDI11990.1"/>
    </source>
</evidence>
<dbReference type="PANTHER" id="PTHR23309:SF49">
    <property type="entry name" value="PEROXISOMAL BIFUNCTIONAL ENZYME"/>
    <property type="match status" value="1"/>
</dbReference>
<evidence type="ECO:0000256" key="4">
    <source>
        <dbReference type="ARBA" id="ARBA00022832"/>
    </source>
</evidence>
<comment type="subunit">
    <text evidence="3">Monomer.</text>
</comment>
<dbReference type="RefSeq" id="WP_175491383.1">
    <property type="nucleotide sequence ID" value="NZ_FNEB01000001.1"/>
</dbReference>
<feature type="domain" description="3-hydroxyacyl-CoA dehydrogenase NAD binding" evidence="16">
    <location>
        <begin position="294"/>
        <end position="460"/>
    </location>
</feature>